<evidence type="ECO:0000256" key="11">
    <source>
        <dbReference type="ARBA" id="ARBA00023049"/>
    </source>
</evidence>
<protein>
    <submittedName>
        <fullName evidence="15">Site-2 protease family protein</fullName>
    </submittedName>
</protein>
<comment type="subcellular location">
    <subcellularLocation>
        <location evidence="2">Cell membrane</location>
        <topology evidence="2">Multi-pass membrane protein</topology>
    </subcellularLocation>
</comment>
<evidence type="ECO:0000313" key="15">
    <source>
        <dbReference type="EMBL" id="MEQ3550721.1"/>
    </source>
</evidence>
<dbReference type="CDD" id="cd06158">
    <property type="entry name" value="S2P-M50_like_1"/>
    <property type="match status" value="1"/>
</dbReference>
<dbReference type="InterPro" id="IPR008915">
    <property type="entry name" value="Peptidase_M50"/>
</dbReference>
<dbReference type="InterPro" id="IPR052348">
    <property type="entry name" value="Metallopeptidase_M50B"/>
</dbReference>
<feature type="transmembrane region" description="Helical" evidence="13">
    <location>
        <begin position="134"/>
        <end position="150"/>
    </location>
</feature>
<comment type="similarity">
    <text evidence="3">Belongs to the peptidase M50B family.</text>
</comment>
<proteinExistence type="inferred from homology"/>
<keyword evidence="8" id="KW-0378">Hydrolase</keyword>
<keyword evidence="6 13" id="KW-0812">Transmembrane</keyword>
<keyword evidence="16" id="KW-1185">Reference proteome</keyword>
<evidence type="ECO:0000259" key="14">
    <source>
        <dbReference type="Pfam" id="PF02163"/>
    </source>
</evidence>
<dbReference type="EMBL" id="JBEDNQ010000003">
    <property type="protein sequence ID" value="MEQ3550721.1"/>
    <property type="molecule type" value="Genomic_DNA"/>
</dbReference>
<keyword evidence="5 15" id="KW-0645">Protease</keyword>
<evidence type="ECO:0000256" key="6">
    <source>
        <dbReference type="ARBA" id="ARBA00022692"/>
    </source>
</evidence>
<keyword evidence="9" id="KW-0862">Zinc</keyword>
<evidence type="ECO:0000256" key="5">
    <source>
        <dbReference type="ARBA" id="ARBA00022670"/>
    </source>
</evidence>
<name>A0ABV1K8B7_9PSEU</name>
<gene>
    <name evidence="15" type="ORF">WIS52_09585</name>
</gene>
<evidence type="ECO:0000256" key="4">
    <source>
        <dbReference type="ARBA" id="ARBA00022475"/>
    </source>
</evidence>
<evidence type="ECO:0000256" key="10">
    <source>
        <dbReference type="ARBA" id="ARBA00022989"/>
    </source>
</evidence>
<evidence type="ECO:0000256" key="13">
    <source>
        <dbReference type="SAM" id="Phobius"/>
    </source>
</evidence>
<sequence length="256" mass="26789">MPALARRVSPWFLLLLGVTALGGVLAALAESARSPVLATAGIFVLVLAGWVVSLCLHEYGHAITAYRGGDTSVAAKGYLTLDIRRYTDPGLSLVLPLIILLIGGLPLPGGAVWINQWALRSRARRSGVSLAGPAMNLLVGIVLIITVAAFPAMPVPLAAGLSALALFQIVAFVLNMLPVPGLDGWGALEPYLSPQAQRFGAKVRPWAPLALLALLLFVPGVSALFWAGCQLLYGAVGGNAGLASAGFQALFFWRYL</sequence>
<evidence type="ECO:0000256" key="2">
    <source>
        <dbReference type="ARBA" id="ARBA00004651"/>
    </source>
</evidence>
<dbReference type="RefSeq" id="WP_349297776.1">
    <property type="nucleotide sequence ID" value="NZ_JBEDNQ010000003.1"/>
</dbReference>
<dbReference type="GO" id="GO:0006508">
    <property type="term" value="P:proteolysis"/>
    <property type="evidence" value="ECO:0007669"/>
    <property type="project" value="UniProtKB-KW"/>
</dbReference>
<evidence type="ECO:0000256" key="12">
    <source>
        <dbReference type="ARBA" id="ARBA00023136"/>
    </source>
</evidence>
<keyword evidence="10 13" id="KW-1133">Transmembrane helix</keyword>
<keyword evidence="12 13" id="KW-0472">Membrane</keyword>
<accession>A0ABV1K8B7</accession>
<feature type="transmembrane region" description="Helical" evidence="13">
    <location>
        <begin position="231"/>
        <end position="253"/>
    </location>
</feature>
<keyword evidence="7" id="KW-0479">Metal-binding</keyword>
<feature type="transmembrane region" description="Helical" evidence="13">
    <location>
        <begin position="206"/>
        <end position="226"/>
    </location>
</feature>
<keyword evidence="4" id="KW-1003">Cell membrane</keyword>
<evidence type="ECO:0000256" key="1">
    <source>
        <dbReference type="ARBA" id="ARBA00001947"/>
    </source>
</evidence>
<evidence type="ECO:0000313" key="16">
    <source>
        <dbReference type="Proteomes" id="UP001494902"/>
    </source>
</evidence>
<dbReference type="Pfam" id="PF02163">
    <property type="entry name" value="Peptidase_M50"/>
    <property type="match status" value="1"/>
</dbReference>
<reference evidence="15 16" key="1">
    <citation type="submission" date="2024-03" db="EMBL/GenBank/DDBJ databases">
        <title>Draft genome sequence of Pseudonocardia nematodicida JCM 31783.</title>
        <authorList>
            <person name="Butdee W."/>
            <person name="Duangmal K."/>
        </authorList>
    </citation>
    <scope>NUCLEOTIDE SEQUENCE [LARGE SCALE GENOMIC DNA]</scope>
    <source>
        <strain evidence="15 16">JCM 31783</strain>
    </source>
</reference>
<feature type="transmembrane region" description="Helical" evidence="13">
    <location>
        <begin position="93"/>
        <end position="114"/>
    </location>
</feature>
<dbReference type="GO" id="GO:0008233">
    <property type="term" value="F:peptidase activity"/>
    <property type="evidence" value="ECO:0007669"/>
    <property type="project" value="UniProtKB-KW"/>
</dbReference>
<dbReference type="Proteomes" id="UP001494902">
    <property type="component" value="Unassembled WGS sequence"/>
</dbReference>
<evidence type="ECO:0000256" key="9">
    <source>
        <dbReference type="ARBA" id="ARBA00022833"/>
    </source>
</evidence>
<evidence type="ECO:0000256" key="7">
    <source>
        <dbReference type="ARBA" id="ARBA00022723"/>
    </source>
</evidence>
<comment type="cofactor">
    <cofactor evidence="1">
        <name>Zn(2+)</name>
        <dbReference type="ChEBI" id="CHEBI:29105"/>
    </cofactor>
</comment>
<dbReference type="PANTHER" id="PTHR35864:SF1">
    <property type="entry name" value="ZINC METALLOPROTEASE YWHC-RELATED"/>
    <property type="match status" value="1"/>
</dbReference>
<feature type="transmembrane region" description="Helical" evidence="13">
    <location>
        <begin position="157"/>
        <end position="177"/>
    </location>
</feature>
<feature type="domain" description="Peptidase M50" evidence="14">
    <location>
        <begin position="49"/>
        <end position="150"/>
    </location>
</feature>
<organism evidence="15 16">
    <name type="scientific">Pseudonocardia nematodicida</name>
    <dbReference type="NCBI Taxonomy" id="1206997"/>
    <lineage>
        <taxon>Bacteria</taxon>
        <taxon>Bacillati</taxon>
        <taxon>Actinomycetota</taxon>
        <taxon>Actinomycetes</taxon>
        <taxon>Pseudonocardiales</taxon>
        <taxon>Pseudonocardiaceae</taxon>
        <taxon>Pseudonocardia</taxon>
    </lineage>
</organism>
<comment type="caution">
    <text evidence="15">The sequence shown here is derived from an EMBL/GenBank/DDBJ whole genome shotgun (WGS) entry which is preliminary data.</text>
</comment>
<dbReference type="PANTHER" id="PTHR35864">
    <property type="entry name" value="ZINC METALLOPROTEASE MJ0611-RELATED"/>
    <property type="match status" value="1"/>
</dbReference>
<evidence type="ECO:0000256" key="8">
    <source>
        <dbReference type="ARBA" id="ARBA00022801"/>
    </source>
</evidence>
<dbReference type="InterPro" id="IPR044537">
    <property type="entry name" value="Rip2-like"/>
</dbReference>
<feature type="transmembrane region" description="Helical" evidence="13">
    <location>
        <begin position="36"/>
        <end position="57"/>
    </location>
</feature>
<evidence type="ECO:0000256" key="3">
    <source>
        <dbReference type="ARBA" id="ARBA00007931"/>
    </source>
</evidence>
<keyword evidence="11" id="KW-0482">Metalloprotease</keyword>